<name>A0A1D2MG10_ORCCI</name>
<dbReference type="Gene3D" id="2.40.10.10">
    <property type="entry name" value="Trypsin-like serine proteases"/>
    <property type="match status" value="1"/>
</dbReference>
<organism evidence="5 6">
    <name type="scientific">Orchesella cincta</name>
    <name type="common">Springtail</name>
    <name type="synonym">Podura cincta</name>
    <dbReference type="NCBI Taxonomy" id="48709"/>
    <lineage>
        <taxon>Eukaryota</taxon>
        <taxon>Metazoa</taxon>
        <taxon>Ecdysozoa</taxon>
        <taxon>Arthropoda</taxon>
        <taxon>Hexapoda</taxon>
        <taxon>Collembola</taxon>
        <taxon>Entomobryomorpha</taxon>
        <taxon>Entomobryoidea</taxon>
        <taxon>Orchesellidae</taxon>
        <taxon>Orchesellinae</taxon>
        <taxon>Orchesella</taxon>
    </lineage>
</organism>
<dbReference type="PROSITE" id="PS50240">
    <property type="entry name" value="TRYPSIN_DOM"/>
    <property type="match status" value="1"/>
</dbReference>
<keyword evidence="5" id="KW-0645">Protease</keyword>
<dbReference type="PANTHER" id="PTHR24252:SF7">
    <property type="entry name" value="HYALIN"/>
    <property type="match status" value="1"/>
</dbReference>
<dbReference type="Pfam" id="PF00089">
    <property type="entry name" value="Trypsin"/>
    <property type="match status" value="1"/>
</dbReference>
<reference evidence="5 6" key="1">
    <citation type="journal article" date="2016" name="Genome Biol. Evol.">
        <title>Gene Family Evolution Reflects Adaptation to Soil Environmental Stressors in the Genome of the Collembolan Orchesella cincta.</title>
        <authorList>
            <person name="Faddeeva-Vakhrusheva A."/>
            <person name="Derks M.F."/>
            <person name="Anvar S.Y."/>
            <person name="Agamennone V."/>
            <person name="Suring W."/>
            <person name="Smit S."/>
            <person name="van Straalen N.M."/>
            <person name="Roelofs D."/>
        </authorList>
    </citation>
    <scope>NUCLEOTIDE SEQUENCE [LARGE SCALE GENOMIC DNA]</scope>
    <source>
        <tissue evidence="5">Mixed pool</tissue>
    </source>
</reference>
<dbReference type="AlphaFoldDB" id="A0A1D2MG10"/>
<dbReference type="CDD" id="cd00112">
    <property type="entry name" value="LDLa"/>
    <property type="match status" value="1"/>
</dbReference>
<keyword evidence="1 2" id="KW-1015">Disulfide bond</keyword>
<dbReference type="STRING" id="48709.A0A1D2MG10"/>
<dbReference type="PROSITE" id="PS01209">
    <property type="entry name" value="LDLRA_1"/>
    <property type="match status" value="1"/>
</dbReference>
<dbReference type="Proteomes" id="UP000094527">
    <property type="component" value="Unassembled WGS sequence"/>
</dbReference>
<accession>A0A1D2MG10</accession>
<dbReference type="PANTHER" id="PTHR24252">
    <property type="entry name" value="ACROSIN-RELATED"/>
    <property type="match status" value="1"/>
</dbReference>
<protein>
    <submittedName>
        <fullName evidence="5">Serine protease nudel</fullName>
    </submittedName>
</protein>
<dbReference type="InterPro" id="IPR036055">
    <property type="entry name" value="LDL_receptor-like_sf"/>
</dbReference>
<dbReference type="InterPro" id="IPR001254">
    <property type="entry name" value="Trypsin_dom"/>
</dbReference>
<dbReference type="InterPro" id="IPR023415">
    <property type="entry name" value="LDLR_class-A_CS"/>
</dbReference>
<feature type="domain" description="Peptidase S1" evidence="4">
    <location>
        <begin position="371"/>
        <end position="548"/>
    </location>
</feature>
<sequence length="568" mass="64216">MRTWALRPFPLRSMYHDVANGASWRIYQSPSGALGLTEQSFPNYSARSSRDSSASGRKRDTNYWNYKPSYALSTCAMYCDDGACMKTEYRCDGYAQCWDGSDEKGCSCHEVIGEAKTCDGYKDCPDGKDEEDCVYGCQSNEYTCDLHNTGSKVKCVSMSKRCDGRKSQSCKVSLMLSKRRYSDCPLQNDEKGCYRLVDLNEEARGVRSNGILQKLVDNSWHTVCKTTSGSHYIQTFAMKACQQISGNYEGVVKLTSVILSTIKTKMSKQKYQELKYIRLGESESKFAVLGACASDKVYQVECPTPQCGGMGNMQQTRRRRSTKSVKIEPEDVEEDEEEELDAFDGPDDNDLEDLENLDDETDDEDGDKQMIVGGYATEELHWPFLVGIYRDGEFYCGGSIINERWILTAAHCCHGYEKHVFEVQAGMTRRLSWSPYEQSRMVDQIFVHENYDSKVFANDIALYKLDKPLYMSKYVTPACLPSGSEDDPHAGQMCKVAGWGDLQESGSGPDHMQQVELPVLEKCLETFTRDSHQICAGYTEGGKDACQGWLTSLHYYFNKHYMPVTDTY</sequence>
<proteinExistence type="predicted"/>
<evidence type="ECO:0000313" key="5">
    <source>
        <dbReference type="EMBL" id="ODM91905.1"/>
    </source>
</evidence>
<feature type="disulfide bond" evidence="2">
    <location>
        <begin position="118"/>
        <end position="133"/>
    </location>
</feature>
<keyword evidence="5" id="KW-0378">Hydrolase</keyword>
<dbReference type="SMART" id="SM00020">
    <property type="entry name" value="Tryp_SPc"/>
    <property type="match status" value="1"/>
</dbReference>
<dbReference type="SMART" id="SM00192">
    <property type="entry name" value="LDLa"/>
    <property type="match status" value="3"/>
</dbReference>
<dbReference type="SUPFAM" id="SSF50494">
    <property type="entry name" value="Trypsin-like serine proteases"/>
    <property type="match status" value="1"/>
</dbReference>
<comment type="caution">
    <text evidence="2">Lacks conserved residue(s) required for the propagation of feature annotation.</text>
</comment>
<dbReference type="PROSITE" id="PS50068">
    <property type="entry name" value="LDLRA_2"/>
    <property type="match status" value="2"/>
</dbReference>
<dbReference type="PROSITE" id="PS00134">
    <property type="entry name" value="TRYPSIN_HIS"/>
    <property type="match status" value="1"/>
</dbReference>
<dbReference type="OMA" id="RRWARTI"/>
<dbReference type="InterPro" id="IPR001314">
    <property type="entry name" value="Peptidase_S1A"/>
</dbReference>
<dbReference type="InterPro" id="IPR018114">
    <property type="entry name" value="TRYPSIN_HIS"/>
</dbReference>
<dbReference type="Gene3D" id="4.10.400.10">
    <property type="entry name" value="Low-density Lipoprotein Receptor"/>
    <property type="match status" value="1"/>
</dbReference>
<evidence type="ECO:0000259" key="4">
    <source>
        <dbReference type="PROSITE" id="PS50240"/>
    </source>
</evidence>
<dbReference type="OrthoDB" id="10016557at2759"/>
<dbReference type="EMBL" id="LJIJ01001382">
    <property type="protein sequence ID" value="ODM91905.1"/>
    <property type="molecule type" value="Genomic_DNA"/>
</dbReference>
<dbReference type="InterPro" id="IPR002172">
    <property type="entry name" value="LDrepeatLR_classA_rpt"/>
</dbReference>
<dbReference type="GO" id="GO:0004252">
    <property type="term" value="F:serine-type endopeptidase activity"/>
    <property type="evidence" value="ECO:0007669"/>
    <property type="project" value="InterPro"/>
</dbReference>
<comment type="caution">
    <text evidence="5">The sequence shown here is derived from an EMBL/GenBank/DDBJ whole genome shotgun (WGS) entry which is preliminary data.</text>
</comment>
<evidence type="ECO:0000313" key="6">
    <source>
        <dbReference type="Proteomes" id="UP000094527"/>
    </source>
</evidence>
<dbReference type="InterPro" id="IPR043504">
    <property type="entry name" value="Peptidase_S1_PA_chymotrypsin"/>
</dbReference>
<dbReference type="SUPFAM" id="SSF57424">
    <property type="entry name" value="LDL receptor-like module"/>
    <property type="match status" value="1"/>
</dbReference>
<evidence type="ECO:0000256" key="2">
    <source>
        <dbReference type="PROSITE-ProRule" id="PRU00124"/>
    </source>
</evidence>
<dbReference type="PRINTS" id="PR00722">
    <property type="entry name" value="CHYMOTRYPSIN"/>
</dbReference>
<dbReference type="InterPro" id="IPR009003">
    <property type="entry name" value="Peptidase_S1_PA"/>
</dbReference>
<keyword evidence="6" id="KW-1185">Reference proteome</keyword>
<feature type="region of interest" description="Disordered" evidence="3">
    <location>
        <begin position="308"/>
        <end position="367"/>
    </location>
</feature>
<evidence type="ECO:0000256" key="1">
    <source>
        <dbReference type="ARBA" id="ARBA00023157"/>
    </source>
</evidence>
<dbReference type="Pfam" id="PF00057">
    <property type="entry name" value="Ldl_recept_a"/>
    <property type="match status" value="1"/>
</dbReference>
<feature type="compositionally biased region" description="Acidic residues" evidence="3">
    <location>
        <begin position="330"/>
        <end position="366"/>
    </location>
</feature>
<dbReference type="CDD" id="cd00190">
    <property type="entry name" value="Tryp_SPc"/>
    <property type="match status" value="1"/>
</dbReference>
<dbReference type="FunFam" id="2.40.10.10:FF:000068">
    <property type="entry name" value="transmembrane protease serine 2"/>
    <property type="match status" value="1"/>
</dbReference>
<evidence type="ECO:0000256" key="3">
    <source>
        <dbReference type="SAM" id="MobiDB-lite"/>
    </source>
</evidence>
<gene>
    <name evidence="5" type="ORF">Ocin01_14777</name>
</gene>
<dbReference type="GO" id="GO:0006508">
    <property type="term" value="P:proteolysis"/>
    <property type="evidence" value="ECO:0007669"/>
    <property type="project" value="UniProtKB-KW"/>
</dbReference>